<dbReference type="InterPro" id="IPR045865">
    <property type="entry name" value="ACT-like_dom_sf"/>
</dbReference>
<dbReference type="PANTHER" id="PTHR48078">
    <property type="entry name" value="THREONINE DEHYDRATASE, MITOCHONDRIAL-RELATED"/>
    <property type="match status" value="1"/>
</dbReference>
<keyword evidence="3" id="KW-0663">Pyridoxal phosphate</keyword>
<dbReference type="Pfam" id="PF00291">
    <property type="entry name" value="PALP"/>
    <property type="match status" value="1"/>
</dbReference>
<dbReference type="NCBIfam" id="TIGR01127">
    <property type="entry name" value="ilvA_1Cterm"/>
    <property type="match status" value="1"/>
</dbReference>
<evidence type="ECO:0000256" key="5">
    <source>
        <dbReference type="ARBA" id="ARBA00049406"/>
    </source>
</evidence>
<evidence type="ECO:0000256" key="2">
    <source>
        <dbReference type="ARBA" id="ARBA00010869"/>
    </source>
</evidence>
<evidence type="ECO:0000256" key="4">
    <source>
        <dbReference type="ARBA" id="ARBA00023239"/>
    </source>
</evidence>
<comment type="caution">
    <text evidence="8">The sequence shown here is derived from an EMBL/GenBank/DDBJ whole genome shotgun (WGS) entry which is preliminary data.</text>
</comment>
<comment type="cofactor">
    <cofactor evidence="1">
        <name>pyridoxal 5'-phosphate</name>
        <dbReference type="ChEBI" id="CHEBI:597326"/>
    </cofactor>
</comment>
<organism evidence="8 9">
    <name type="scientific">Aquisalinus luteolus</name>
    <dbReference type="NCBI Taxonomy" id="1566827"/>
    <lineage>
        <taxon>Bacteria</taxon>
        <taxon>Pseudomonadati</taxon>
        <taxon>Pseudomonadota</taxon>
        <taxon>Alphaproteobacteria</taxon>
        <taxon>Parvularculales</taxon>
        <taxon>Parvularculaceae</taxon>
        <taxon>Aquisalinus</taxon>
    </lineage>
</organism>
<proteinExistence type="inferred from homology"/>
<dbReference type="InterPro" id="IPR001926">
    <property type="entry name" value="TrpB-like_PALP"/>
</dbReference>
<dbReference type="GO" id="GO:0006565">
    <property type="term" value="P:L-serine catabolic process"/>
    <property type="evidence" value="ECO:0007669"/>
    <property type="project" value="TreeGrafter"/>
</dbReference>
<evidence type="ECO:0000256" key="1">
    <source>
        <dbReference type="ARBA" id="ARBA00001933"/>
    </source>
</evidence>
<protein>
    <submittedName>
        <fullName evidence="8">Threonine ammonia-lyase</fullName>
    </submittedName>
</protein>
<gene>
    <name evidence="8" type="ORF">GCM10011355_27870</name>
</gene>
<evidence type="ECO:0000256" key="3">
    <source>
        <dbReference type="ARBA" id="ARBA00022898"/>
    </source>
</evidence>
<dbReference type="GO" id="GO:0030170">
    <property type="term" value="F:pyridoxal phosphate binding"/>
    <property type="evidence" value="ECO:0007669"/>
    <property type="project" value="UniProtKB-ARBA"/>
</dbReference>
<dbReference type="FunFam" id="3.40.50.1100:FF:000007">
    <property type="entry name" value="L-threonine dehydratase catabolic TdcB"/>
    <property type="match status" value="1"/>
</dbReference>
<reference evidence="8" key="1">
    <citation type="journal article" date="2014" name="Int. J. Syst. Evol. Microbiol.">
        <title>Complete genome sequence of Corynebacterium casei LMG S-19264T (=DSM 44701T), isolated from a smear-ripened cheese.</title>
        <authorList>
            <consortium name="US DOE Joint Genome Institute (JGI-PGF)"/>
            <person name="Walter F."/>
            <person name="Albersmeier A."/>
            <person name="Kalinowski J."/>
            <person name="Ruckert C."/>
        </authorList>
    </citation>
    <scope>NUCLEOTIDE SEQUENCE</scope>
    <source>
        <strain evidence="8">CGMCC 1.14984</strain>
    </source>
</reference>
<dbReference type="GO" id="GO:0003941">
    <property type="term" value="F:L-serine ammonia-lyase activity"/>
    <property type="evidence" value="ECO:0007669"/>
    <property type="project" value="UniProtKB-EC"/>
</dbReference>
<dbReference type="AlphaFoldDB" id="A0A8J3A4Z6"/>
<dbReference type="Gene3D" id="3.30.70.260">
    <property type="match status" value="1"/>
</dbReference>
<dbReference type="RefSeq" id="WP_205967529.1">
    <property type="nucleotide sequence ID" value="NZ_BMGZ01000003.1"/>
</dbReference>
<evidence type="ECO:0000313" key="9">
    <source>
        <dbReference type="Proteomes" id="UP000621856"/>
    </source>
</evidence>
<dbReference type="InterPro" id="IPR002912">
    <property type="entry name" value="ACT_dom"/>
</dbReference>
<dbReference type="Gene3D" id="3.40.50.1100">
    <property type="match status" value="2"/>
</dbReference>
<dbReference type="PROSITE" id="PS51671">
    <property type="entry name" value="ACT"/>
    <property type="match status" value="1"/>
</dbReference>
<dbReference type="FunFam" id="3.40.50.1100:FF:000005">
    <property type="entry name" value="Threonine dehydratase catabolic"/>
    <property type="match status" value="1"/>
</dbReference>
<accession>A0A8J3A4Z6</accession>
<reference evidence="8" key="2">
    <citation type="submission" date="2020-09" db="EMBL/GenBank/DDBJ databases">
        <authorList>
            <person name="Sun Q."/>
            <person name="Zhou Y."/>
        </authorList>
    </citation>
    <scope>NUCLEOTIDE SEQUENCE</scope>
    <source>
        <strain evidence="8">CGMCC 1.14984</strain>
    </source>
</reference>
<dbReference type="InterPro" id="IPR036052">
    <property type="entry name" value="TrpB-like_PALP_sf"/>
</dbReference>
<evidence type="ECO:0000256" key="6">
    <source>
        <dbReference type="SAM" id="MobiDB-lite"/>
    </source>
</evidence>
<dbReference type="GO" id="GO:0009097">
    <property type="term" value="P:isoleucine biosynthetic process"/>
    <property type="evidence" value="ECO:0007669"/>
    <property type="project" value="TreeGrafter"/>
</dbReference>
<dbReference type="CDD" id="cd01562">
    <property type="entry name" value="Thr-dehyd"/>
    <property type="match status" value="1"/>
</dbReference>
<dbReference type="EMBL" id="BMGZ01000003">
    <property type="protein sequence ID" value="GGI00182.1"/>
    <property type="molecule type" value="Genomic_DNA"/>
</dbReference>
<comment type="catalytic activity">
    <reaction evidence="5">
        <text>L-serine = pyruvate + NH4(+)</text>
        <dbReference type="Rhea" id="RHEA:19169"/>
        <dbReference type="ChEBI" id="CHEBI:15361"/>
        <dbReference type="ChEBI" id="CHEBI:28938"/>
        <dbReference type="ChEBI" id="CHEBI:33384"/>
        <dbReference type="EC" id="4.3.1.17"/>
    </reaction>
</comment>
<dbReference type="InterPro" id="IPR050147">
    <property type="entry name" value="Ser/Thr_Dehydratase"/>
</dbReference>
<dbReference type="InterPro" id="IPR005789">
    <property type="entry name" value="Thr_deHydtase_catblc"/>
</dbReference>
<dbReference type="InterPro" id="IPR044561">
    <property type="entry name" value="ACT_ThrD-II-like"/>
</dbReference>
<dbReference type="Proteomes" id="UP000621856">
    <property type="component" value="Unassembled WGS sequence"/>
</dbReference>
<dbReference type="SUPFAM" id="SSF55021">
    <property type="entry name" value="ACT-like"/>
    <property type="match status" value="1"/>
</dbReference>
<dbReference type="CDD" id="cd04886">
    <property type="entry name" value="ACT_ThrD-II-like"/>
    <property type="match status" value="1"/>
</dbReference>
<feature type="domain" description="ACT" evidence="7">
    <location>
        <begin position="351"/>
        <end position="427"/>
    </location>
</feature>
<dbReference type="SUPFAM" id="SSF53686">
    <property type="entry name" value="Tryptophan synthase beta subunit-like PLP-dependent enzymes"/>
    <property type="match status" value="1"/>
</dbReference>
<evidence type="ECO:0000259" key="7">
    <source>
        <dbReference type="PROSITE" id="PS51671"/>
    </source>
</evidence>
<dbReference type="GO" id="GO:0004794">
    <property type="term" value="F:threonine deaminase activity"/>
    <property type="evidence" value="ECO:0007669"/>
    <property type="project" value="InterPro"/>
</dbReference>
<feature type="region of interest" description="Disordered" evidence="6">
    <location>
        <begin position="1"/>
        <end position="24"/>
    </location>
</feature>
<dbReference type="Pfam" id="PF13291">
    <property type="entry name" value="ACT_4"/>
    <property type="match status" value="1"/>
</dbReference>
<dbReference type="NCBIfam" id="NF005600">
    <property type="entry name" value="PRK07334.1"/>
    <property type="match status" value="1"/>
</dbReference>
<evidence type="ECO:0000313" key="8">
    <source>
        <dbReference type="EMBL" id="GGI00182.1"/>
    </source>
</evidence>
<comment type="similarity">
    <text evidence="2">Belongs to the serine/threonine dehydratase family.</text>
</comment>
<dbReference type="GO" id="GO:0006567">
    <property type="term" value="P:L-threonine catabolic process"/>
    <property type="evidence" value="ECO:0007669"/>
    <property type="project" value="InterPro"/>
</dbReference>
<sequence>MSAKMNSSAMPHEASTSKDSAVPGLSDGDLKSILHREDPTWASIAITPCMKSEKLSALTGCELFVKYENLQYTGAFKERGALAKLLSLTADEKRRGVIAASAGNHAQGVARNAATLGIDATIVMPRHTPYVKVQQTEALGANVILDGDDYDAANVVARKKCDEDGLTFVHPFDDPYVVAGQGTIGVEMLEAVPDLDILVVPIGGGGLLSGIAIAARQIRPDIKVIGVQAQLYPSMLNLLKDQDNPIGGMTLAEGIAVREPGKLTRKLIADLVDDIVMVDERALESALSLYLNVQKTLAEGAGAAGLAAILTNPEMFVGKKVGTVICGGNIDTRLLSSILMRDIARQGRMARLRIELLDVPGQLTKVADIIATAGGNVIDVSYHRIFNDLPAKATYLDISVETNDRPHLDRIIENLRAAGLATEIATY</sequence>
<dbReference type="PANTHER" id="PTHR48078:SF6">
    <property type="entry name" value="L-THREONINE DEHYDRATASE CATABOLIC TDCB"/>
    <property type="match status" value="1"/>
</dbReference>
<name>A0A8J3A4Z6_9PROT</name>
<keyword evidence="4" id="KW-0456">Lyase</keyword>